<accession>X1FY26</accession>
<dbReference type="AlphaFoldDB" id="X1FY26"/>
<dbReference type="EMBL" id="BARU01023160">
    <property type="protein sequence ID" value="GAH49902.1"/>
    <property type="molecule type" value="Genomic_DNA"/>
</dbReference>
<organism evidence="1">
    <name type="scientific">marine sediment metagenome</name>
    <dbReference type="NCBI Taxonomy" id="412755"/>
    <lineage>
        <taxon>unclassified sequences</taxon>
        <taxon>metagenomes</taxon>
        <taxon>ecological metagenomes</taxon>
    </lineage>
</organism>
<evidence type="ECO:0000313" key="1">
    <source>
        <dbReference type="EMBL" id="GAH49902.1"/>
    </source>
</evidence>
<protein>
    <submittedName>
        <fullName evidence="1">Uncharacterized protein</fullName>
    </submittedName>
</protein>
<reference evidence="1" key="1">
    <citation type="journal article" date="2014" name="Front. Microbiol.">
        <title>High frequency of phylogenetically diverse reductive dehalogenase-homologous genes in deep subseafloor sedimentary metagenomes.</title>
        <authorList>
            <person name="Kawai M."/>
            <person name="Futagami T."/>
            <person name="Toyoda A."/>
            <person name="Takaki Y."/>
            <person name="Nishi S."/>
            <person name="Hori S."/>
            <person name="Arai W."/>
            <person name="Tsubouchi T."/>
            <person name="Morono Y."/>
            <person name="Uchiyama I."/>
            <person name="Ito T."/>
            <person name="Fujiyama A."/>
            <person name="Inagaki F."/>
            <person name="Takami H."/>
        </authorList>
    </citation>
    <scope>NUCLEOTIDE SEQUENCE</scope>
    <source>
        <strain evidence="1">Expedition CK06-06</strain>
    </source>
</reference>
<gene>
    <name evidence="1" type="ORF">S03H2_37615</name>
</gene>
<proteinExistence type="predicted"/>
<sequence length="217" mass="23492">MAVWQVGASTDDCRRGLTDAAWSLTHANFPAGDGKRAKYGGGARFTNITIPKDSIITTAVLRLEVKDWRNGVTVRTRISAEQVNDAPTFADNAAAFDARWANRGAQVSWICPIWTPPLTVDSPSIVAVIQAIVNRAGWVSGNDIVIFWEDFEGRSDDVANCWRICYSWNGSAPQAPRLVITWTPPGWSGEIAGVTDPAFVMGVDVENIETVKGVASA</sequence>
<name>X1FY26_9ZZZZ</name>
<comment type="caution">
    <text evidence="1">The sequence shown here is derived from an EMBL/GenBank/DDBJ whole genome shotgun (WGS) entry which is preliminary data.</text>
</comment>